<evidence type="ECO:0000256" key="1">
    <source>
        <dbReference type="SAM" id="MobiDB-lite"/>
    </source>
</evidence>
<reference evidence="3 4" key="1">
    <citation type="journal article" date="2020" name="Microorganisms">
        <title>Osmotic Adaptation and Compatible Solute Biosynthesis of Phototrophic Bacteria as Revealed from Genome Analyses.</title>
        <authorList>
            <person name="Imhoff J.F."/>
            <person name="Rahn T."/>
            <person name="Kunzel S."/>
            <person name="Keller A."/>
            <person name="Neulinger S.C."/>
        </authorList>
    </citation>
    <scope>NUCLEOTIDE SEQUENCE [LARGE SCALE GENOMIC DNA]</scope>
    <source>
        <strain evidence="3 4">DSM 25653</strain>
    </source>
</reference>
<dbReference type="RefSeq" id="WP_200245243.1">
    <property type="nucleotide sequence ID" value="NZ_JAXUFI010000026.1"/>
</dbReference>
<comment type="caution">
    <text evidence="3">The sequence shown here is derived from an EMBL/GenBank/DDBJ whole genome shotgun (WGS) entry which is preliminary data.</text>
</comment>
<gene>
    <name evidence="3" type="ORF">CKO42_14415</name>
</gene>
<dbReference type="Proteomes" id="UP001138768">
    <property type="component" value="Unassembled WGS sequence"/>
</dbReference>
<evidence type="ECO:0000256" key="2">
    <source>
        <dbReference type="SAM" id="SignalP"/>
    </source>
</evidence>
<name>A0A9X0W9Y7_9GAMM</name>
<sequence>MNTRLILPLFAALFLTLSGCGDGGNGDDGVAEPAGEGSTEPASEGSSSTMDAVKVKAQAAMDSAAEAGSQAMDALSEAAGVAKDQAEMLSAQADTETQDMIGQVKTYLEKNNLTSAEDLMAKLVELKDSLPESVREQIDALEGRLDKLQGQEQGQE</sequence>
<dbReference type="AlphaFoldDB" id="A0A9X0W9Y7"/>
<evidence type="ECO:0000313" key="3">
    <source>
        <dbReference type="EMBL" id="MBK1619611.1"/>
    </source>
</evidence>
<dbReference type="PROSITE" id="PS51257">
    <property type="entry name" value="PROKAR_LIPOPROTEIN"/>
    <property type="match status" value="1"/>
</dbReference>
<feature type="chain" id="PRO_5040833787" evidence="2">
    <location>
        <begin position="21"/>
        <end position="156"/>
    </location>
</feature>
<feature type="signal peptide" evidence="2">
    <location>
        <begin position="1"/>
        <end position="20"/>
    </location>
</feature>
<keyword evidence="2" id="KW-0732">Signal</keyword>
<dbReference type="EMBL" id="NRRY01000023">
    <property type="protein sequence ID" value="MBK1619611.1"/>
    <property type="molecule type" value="Genomic_DNA"/>
</dbReference>
<accession>A0A9X0W9Y7</accession>
<feature type="compositionally biased region" description="Polar residues" evidence="1">
    <location>
        <begin position="40"/>
        <end position="50"/>
    </location>
</feature>
<organism evidence="3 4">
    <name type="scientific">Lamprobacter modestohalophilus</name>
    <dbReference type="NCBI Taxonomy" id="1064514"/>
    <lineage>
        <taxon>Bacteria</taxon>
        <taxon>Pseudomonadati</taxon>
        <taxon>Pseudomonadota</taxon>
        <taxon>Gammaproteobacteria</taxon>
        <taxon>Chromatiales</taxon>
        <taxon>Chromatiaceae</taxon>
        <taxon>Lamprobacter</taxon>
    </lineage>
</organism>
<evidence type="ECO:0000313" key="4">
    <source>
        <dbReference type="Proteomes" id="UP001138768"/>
    </source>
</evidence>
<proteinExistence type="predicted"/>
<protein>
    <submittedName>
        <fullName evidence="3">Uncharacterized protein</fullName>
    </submittedName>
</protein>
<keyword evidence="4" id="KW-1185">Reference proteome</keyword>
<feature type="region of interest" description="Disordered" evidence="1">
    <location>
        <begin position="26"/>
        <end position="51"/>
    </location>
</feature>